<reference evidence="2 3" key="1">
    <citation type="journal article" date="2012" name="Eukaryot. Cell">
        <title>Genome sequence of the fungus Glarea lozoyensis: the first genome sequence of a species from the Helotiaceae family.</title>
        <authorList>
            <person name="Youssar L."/>
            <person name="Gruening B.A."/>
            <person name="Erxleben A."/>
            <person name="Guenther S."/>
            <person name="Huettel W."/>
        </authorList>
    </citation>
    <scope>NUCLEOTIDE SEQUENCE [LARGE SCALE GENOMIC DNA]</scope>
    <source>
        <strain evidence="3">ATCC 74030 / MF5533</strain>
    </source>
</reference>
<evidence type="ECO:0000313" key="2">
    <source>
        <dbReference type="EMBL" id="EHK99955.1"/>
    </source>
</evidence>
<dbReference type="Proteomes" id="UP000005446">
    <property type="component" value="Unassembled WGS sequence"/>
</dbReference>
<comment type="caution">
    <text evidence="2">The sequence shown here is derived from an EMBL/GenBank/DDBJ whole genome shotgun (WGS) entry which is preliminary data.</text>
</comment>
<gene>
    <name evidence="2" type="ORF">M7I_4038</name>
</gene>
<evidence type="ECO:0000313" key="3">
    <source>
        <dbReference type="Proteomes" id="UP000005446"/>
    </source>
</evidence>
<organism evidence="2 3">
    <name type="scientific">Glarea lozoyensis (strain ATCC 74030 / MF5533)</name>
    <dbReference type="NCBI Taxonomy" id="1104152"/>
    <lineage>
        <taxon>Eukaryota</taxon>
        <taxon>Fungi</taxon>
        <taxon>Dikarya</taxon>
        <taxon>Ascomycota</taxon>
        <taxon>Pezizomycotina</taxon>
        <taxon>Leotiomycetes</taxon>
        <taxon>Helotiales</taxon>
        <taxon>Helotiaceae</taxon>
        <taxon>Glarea</taxon>
    </lineage>
</organism>
<keyword evidence="3" id="KW-1185">Reference proteome</keyword>
<dbReference type="HOGENOM" id="CLU_1421532_0_0_1"/>
<name>H0EN35_GLAL7</name>
<dbReference type="InParanoid" id="H0EN35"/>
<dbReference type="AlphaFoldDB" id="H0EN35"/>
<dbReference type="EMBL" id="AGUE01000101">
    <property type="protein sequence ID" value="EHK99955.1"/>
    <property type="molecule type" value="Genomic_DNA"/>
</dbReference>
<sequence>MAPSILNPTPASALETNISNCATSYNYRRQPQSTATASSSAVLAGNDPATGSTATNSMARTRAATIGADIPEGSEAQRNQAPGQNGTTKGMAHQLPSIRFLAHQDPRATRPSLAFQQMARILPTGTETIKVGRYSEKDTQPSAAANVPSAAPVGFKSKVVGPSSFKLCDLSWSNCSLPVTVCRSMLAYLAL</sequence>
<accession>H0EN35</accession>
<evidence type="ECO:0000256" key="1">
    <source>
        <dbReference type="SAM" id="MobiDB-lite"/>
    </source>
</evidence>
<dbReference type="OrthoDB" id="687730at2759"/>
<feature type="region of interest" description="Disordered" evidence="1">
    <location>
        <begin position="32"/>
        <end position="91"/>
    </location>
</feature>
<protein>
    <submittedName>
        <fullName evidence="2">Uncharacterized protein</fullName>
    </submittedName>
</protein>
<feature type="compositionally biased region" description="Polar residues" evidence="1">
    <location>
        <begin position="49"/>
        <end position="59"/>
    </location>
</feature>
<proteinExistence type="predicted"/>
<feature type="compositionally biased region" description="Polar residues" evidence="1">
    <location>
        <begin position="76"/>
        <end position="88"/>
    </location>
</feature>